<feature type="compositionally biased region" description="Polar residues" evidence="11">
    <location>
        <begin position="728"/>
        <end position="739"/>
    </location>
</feature>
<evidence type="ECO:0000256" key="5">
    <source>
        <dbReference type="ARBA" id="ARBA00023015"/>
    </source>
</evidence>
<comment type="function">
    <text evidence="10">Component of the SRB8-11 complex. The SRB8-11 complex is a regulatory module of the Mediator complex which is itself involved in regulation of basal and activated RNA polymerase II-dependent transcription. The SRB8-11 complex may be involved in the transcriptional repression of a subset of genes regulated by Mediator. It may inhibit the association of the Mediator complex with RNA polymerase II to form the holoenzyme complex.</text>
</comment>
<feature type="compositionally biased region" description="Low complexity" evidence="11">
    <location>
        <begin position="929"/>
        <end position="938"/>
    </location>
</feature>
<comment type="subunit">
    <text evidence="10">Component of the SRB8-11 complex, which itself associates with the Mediator complex.</text>
</comment>
<feature type="region of interest" description="Disordered" evidence="11">
    <location>
        <begin position="1219"/>
        <end position="1244"/>
    </location>
</feature>
<dbReference type="Pfam" id="PF11597">
    <property type="entry name" value="Med13_N"/>
    <property type="match status" value="1"/>
</dbReference>
<dbReference type="GO" id="GO:0045944">
    <property type="term" value="P:positive regulation of transcription by RNA polymerase II"/>
    <property type="evidence" value="ECO:0007669"/>
    <property type="project" value="TreeGrafter"/>
</dbReference>
<keyword evidence="5 10" id="KW-0805">Transcription regulation</keyword>
<dbReference type="Pfam" id="PF06333">
    <property type="entry name" value="Med13_C"/>
    <property type="match status" value="1"/>
</dbReference>
<evidence type="ECO:0000256" key="11">
    <source>
        <dbReference type="SAM" id="MobiDB-lite"/>
    </source>
</evidence>
<name>A0A9P7G1F9_9AGAR</name>
<dbReference type="EMBL" id="JABCKV010000241">
    <property type="protein sequence ID" value="KAG5641858.1"/>
    <property type="molecule type" value="Genomic_DNA"/>
</dbReference>
<feature type="domain" description="Mediator complex subunit Med13 C-terminal" evidence="12">
    <location>
        <begin position="1463"/>
        <end position="1579"/>
    </location>
</feature>
<evidence type="ECO:0000313" key="15">
    <source>
        <dbReference type="Proteomes" id="UP000775547"/>
    </source>
</evidence>
<dbReference type="GO" id="GO:0016592">
    <property type="term" value="C:mediator complex"/>
    <property type="evidence" value="ECO:0007669"/>
    <property type="project" value="InterPro"/>
</dbReference>
<reference evidence="14" key="1">
    <citation type="submission" date="2020-07" db="EMBL/GenBank/DDBJ databases">
        <authorList>
            <person name="Nieuwenhuis M."/>
            <person name="Van De Peppel L.J.J."/>
        </authorList>
    </citation>
    <scope>NUCLEOTIDE SEQUENCE</scope>
    <source>
        <strain evidence="14">AP01</strain>
        <tissue evidence="14">Mycelium</tissue>
    </source>
</reference>
<dbReference type="PANTHER" id="PTHR48249:SF3">
    <property type="entry name" value="MEDIATOR OF RNA POLYMERASE II TRANSCRIPTION SUBUNIT 13"/>
    <property type="match status" value="1"/>
</dbReference>
<protein>
    <recommendedName>
        <fullName evidence="3 10">Mediator of RNA polymerase II transcription subunit 13</fullName>
    </recommendedName>
    <alternativeName>
        <fullName evidence="9 10">Mediator complex subunit 13</fullName>
    </alternativeName>
</protein>
<keyword evidence="4 10" id="KW-0678">Repressor</keyword>
<evidence type="ECO:0000256" key="6">
    <source>
        <dbReference type="ARBA" id="ARBA00023159"/>
    </source>
</evidence>
<keyword evidence="7 10" id="KW-0804">Transcription</keyword>
<dbReference type="InterPro" id="IPR009401">
    <property type="entry name" value="Med13_C"/>
</dbReference>
<feature type="compositionally biased region" description="Gly residues" evidence="11">
    <location>
        <begin position="623"/>
        <end position="635"/>
    </location>
</feature>
<evidence type="ECO:0000256" key="9">
    <source>
        <dbReference type="ARBA" id="ARBA00032008"/>
    </source>
</evidence>
<dbReference type="OrthoDB" id="103819at2759"/>
<dbReference type="PANTHER" id="PTHR48249">
    <property type="entry name" value="MEDIATOR OF RNA POLYMERASE II TRANSCRIPTION SUBUNIT 13"/>
    <property type="match status" value="1"/>
</dbReference>
<evidence type="ECO:0000256" key="3">
    <source>
        <dbReference type="ARBA" id="ARBA00019618"/>
    </source>
</evidence>
<dbReference type="Proteomes" id="UP000775547">
    <property type="component" value="Unassembled WGS sequence"/>
</dbReference>
<feature type="compositionally biased region" description="Basic and acidic residues" evidence="11">
    <location>
        <begin position="412"/>
        <end position="430"/>
    </location>
</feature>
<feature type="region of interest" description="Disordered" evidence="11">
    <location>
        <begin position="349"/>
        <end position="380"/>
    </location>
</feature>
<keyword evidence="15" id="KW-1185">Reference proteome</keyword>
<comment type="caution">
    <text evidence="14">The sequence shown here is derived from an EMBL/GenBank/DDBJ whole genome shotgun (WGS) entry which is preliminary data.</text>
</comment>
<feature type="region of interest" description="Disordered" evidence="11">
    <location>
        <begin position="510"/>
        <end position="549"/>
    </location>
</feature>
<evidence type="ECO:0000256" key="10">
    <source>
        <dbReference type="RuleBase" id="RU364134"/>
    </source>
</evidence>
<sequence length="1612" mass="169428">MAAQAISLSDHVLGSRIALPPDPCVVYTRLSPLPAVNSKPAHHHQAFEFARRSLLSRNKGSSAPIIESILSSVDVAPNSPTIHVFAVSARDAVGDAMLGLSGLHFDGLTTIRLRLLDDIATAATLSSPPRPLLHVDLQIHLSINSNRAPPSLVIHPLPHPTPLIPLPYTLSPLLPQGTPITLLPHGTPAFFLVTYIGSTTALTNQFRETLQGTGVGLWDTSHSPSHSHTSSSTTSTSIPPSSTQFTTSSGPQYIIAWINVSNPHGEDKGLLVVYPASLCAVCIPIPPPEAPERLPQLPGPLVASPVVGAAVPAGESASAGSRAASVAPLPYLGAVSLPSSIATASIPTPVPMQQPQPRLSLQPTSATLPPIPSSPSSDSTRLFSALTLHRTRPMRQTVAEVGGYVDEVARERERERERLREEREKTRVREGGAMVSPKLSRANTGVVITPVVPGSAVPVPEPSQPVPGPSQPQQQQQSFYPSPPQTNPPIPPPIAAAPGAAVVAPVDASSVLTPTPTPQSTQQPTSASTPAASASAAVSNAPAPAQPYDDAASAWSQPYLDMDFAMLDMDMSSINLDMDDMGMSMGFGGSASSGFGASLGIGSSSGDADGDGGAFGEPSAFGGSSGGTGASGGGAARGSGYANIAGSSAGNGSAGFGNAGDLGMGGMGDFDDSAFTDDDFSFFDRPSTTTNVHAPASRGVPSVTQQPMMQGEVVMQASNVLSGPGPPQQRQQATHQIPTPHSHDSVGSPWALTTPQVHPHSNTHSGLHPHPNIDEHGHPTPTPTPNVSSNLASALHGTLLPPTPPSATFSPVPLTPFPHLSPLTPGVRLHPSHAPHSPAGKPGPGGGTFDPIPFAPFHRVLDGKYAVGKFALPSPPEEREEEGEDRWSGKGLGPPYVYVPKPSNGAKTGDGDSAAKPEVGAAGKEIAESNANSADGESGSNGNGGERGWRDKYIAATDPRIGVVKKLIGVKRKMDFHAQGGRRRSWGGGISSGPTSESGAATASVTRTSTGPAKSRGLMSPSWIREHEDWDTNAAAPRGTSEKDEEEEDDSDMDADAPSSPTTPAISRPSTPPPAYLPPGPTLLPTMFDHTALLALSTPLRAPAHLHHMHLGHGVGMGLGASSTQATSVPTPVSPAAILGAATEKSKSLEAAAYIVASEVVENPTWAEAWRASTLVGGVRAPLEVWVGDVRFAGRLLGDAVRAQGLLEVGELFVCLESGKGKGKETSDTESEEPESSQKGLADSQQKHLRVMEAPLISIGKGDAVIRILPTALRFWGKLGLGPRGGKKNGTVFVLFEDGSEHRQEQVEAWLSTVVSTYEAMHLGTLVPGKSPANPRAGVYPVRFDSSFRKSLATLMPNLPCSSSSLIFFIVTPLSTLTLASPVLRQVFSAVRKATKTYSEAQVHFHFIAEQLIHGTHRNSTSIFTDLEMVCGSVYSRILVPVDRLMSRRFFELGERIRRYFQEPVLTLARPIYNKVSFARAPHASLDVVDRGTFLHVGYLVSPCGKWILAACVDQRGEAYELGVWLTQTPVEGDADEVSDEMFLVRKIWDFAVQFAKKANVEWRIVVSRLGALTEAELDGAFMFSLTLLGWKTHINVQDGPLVSMRTAARCA</sequence>
<feature type="compositionally biased region" description="Polar residues" evidence="11">
    <location>
        <begin position="994"/>
        <end position="1012"/>
    </location>
</feature>
<feature type="region of interest" description="Disordered" evidence="11">
    <location>
        <begin position="871"/>
        <end position="948"/>
    </location>
</feature>
<reference evidence="14" key="2">
    <citation type="submission" date="2021-10" db="EMBL/GenBank/DDBJ databases">
        <title>Phylogenomics reveals ancestral predisposition of the termite-cultivated fungus Termitomyces towards a domesticated lifestyle.</title>
        <authorList>
            <person name="Auxier B."/>
            <person name="Grum-Grzhimaylo A."/>
            <person name="Cardenas M.E."/>
            <person name="Lodge J.D."/>
            <person name="Laessoe T."/>
            <person name="Pedersen O."/>
            <person name="Smith M.E."/>
            <person name="Kuyper T.W."/>
            <person name="Franco-Molano E.A."/>
            <person name="Baroni T.J."/>
            <person name="Aanen D.K."/>
        </authorList>
    </citation>
    <scope>NUCLEOTIDE SEQUENCE</scope>
    <source>
        <strain evidence="14">AP01</strain>
        <tissue evidence="14">Mycelium</tissue>
    </source>
</reference>
<dbReference type="InterPro" id="IPR051139">
    <property type="entry name" value="Mediator_complx_sub13"/>
</dbReference>
<comment type="subcellular location">
    <subcellularLocation>
        <location evidence="1 10">Nucleus</location>
    </subcellularLocation>
</comment>
<feature type="compositionally biased region" description="Low complexity" evidence="11">
    <location>
        <begin position="363"/>
        <end position="380"/>
    </location>
</feature>
<feature type="region of interest" description="Disordered" evidence="11">
    <location>
        <begin position="217"/>
        <end position="247"/>
    </location>
</feature>
<evidence type="ECO:0000256" key="2">
    <source>
        <dbReference type="ARBA" id="ARBA00009354"/>
    </source>
</evidence>
<feature type="compositionally biased region" description="Pro residues" evidence="11">
    <location>
        <begin position="481"/>
        <end position="495"/>
    </location>
</feature>
<feature type="region of interest" description="Disordered" evidence="11">
    <location>
        <begin position="455"/>
        <end position="497"/>
    </location>
</feature>
<evidence type="ECO:0000259" key="12">
    <source>
        <dbReference type="Pfam" id="PF06333"/>
    </source>
</evidence>
<accession>A0A9P7G1F9</accession>
<feature type="region of interest" description="Disordered" evidence="11">
    <location>
        <begin position="606"/>
        <end position="635"/>
    </location>
</feature>
<dbReference type="InterPro" id="IPR021643">
    <property type="entry name" value="Mediator_Med13_N"/>
</dbReference>
<feature type="compositionally biased region" description="Polar residues" evidence="11">
    <location>
        <begin position="751"/>
        <end position="765"/>
    </location>
</feature>
<evidence type="ECO:0000256" key="8">
    <source>
        <dbReference type="ARBA" id="ARBA00023242"/>
    </source>
</evidence>
<evidence type="ECO:0000256" key="1">
    <source>
        <dbReference type="ARBA" id="ARBA00004123"/>
    </source>
</evidence>
<comment type="similarity">
    <text evidence="2 10">Belongs to the Mediator complex subunit 13 family.</text>
</comment>
<evidence type="ECO:0000259" key="13">
    <source>
        <dbReference type="Pfam" id="PF11597"/>
    </source>
</evidence>
<feature type="domain" description="Mediator complex subunit Med13 N-terminal" evidence="13">
    <location>
        <begin position="130"/>
        <end position="279"/>
    </location>
</feature>
<evidence type="ECO:0000256" key="7">
    <source>
        <dbReference type="ARBA" id="ARBA00023163"/>
    </source>
</evidence>
<proteinExistence type="inferred from homology"/>
<gene>
    <name evidence="14" type="ORF">DXG03_004098</name>
</gene>
<feature type="region of interest" description="Disordered" evidence="11">
    <location>
        <begin position="720"/>
        <end position="786"/>
    </location>
</feature>
<evidence type="ECO:0000256" key="4">
    <source>
        <dbReference type="ARBA" id="ARBA00022491"/>
    </source>
</evidence>
<feature type="region of interest" description="Disordered" evidence="11">
    <location>
        <begin position="412"/>
        <end position="433"/>
    </location>
</feature>
<evidence type="ECO:0000313" key="14">
    <source>
        <dbReference type="EMBL" id="KAG5641858.1"/>
    </source>
</evidence>
<dbReference type="GO" id="GO:0003713">
    <property type="term" value="F:transcription coactivator activity"/>
    <property type="evidence" value="ECO:0007669"/>
    <property type="project" value="TreeGrafter"/>
</dbReference>
<feature type="compositionally biased region" description="Acidic residues" evidence="11">
    <location>
        <begin position="1043"/>
        <end position="1055"/>
    </location>
</feature>
<feature type="region of interest" description="Disordered" evidence="11">
    <location>
        <begin position="830"/>
        <end position="851"/>
    </location>
</feature>
<feature type="region of interest" description="Disordered" evidence="11">
    <location>
        <begin position="979"/>
        <end position="1082"/>
    </location>
</feature>
<keyword evidence="8 10" id="KW-0539">Nucleus</keyword>
<feature type="compositionally biased region" description="Pro residues" evidence="11">
    <location>
        <begin position="1070"/>
        <end position="1082"/>
    </location>
</feature>
<keyword evidence="6 10" id="KW-0010">Activator</keyword>
<feature type="compositionally biased region" description="Pro residues" evidence="11">
    <location>
        <begin position="459"/>
        <end position="470"/>
    </location>
</feature>
<feature type="compositionally biased region" description="Low complexity" evidence="11">
    <location>
        <begin position="220"/>
        <end position="247"/>
    </location>
</feature>
<feature type="compositionally biased region" description="Low complexity" evidence="11">
    <location>
        <begin position="471"/>
        <end position="480"/>
    </location>
</feature>
<organism evidence="14 15">
    <name type="scientific">Asterophora parasitica</name>
    <dbReference type="NCBI Taxonomy" id="117018"/>
    <lineage>
        <taxon>Eukaryota</taxon>
        <taxon>Fungi</taxon>
        <taxon>Dikarya</taxon>
        <taxon>Basidiomycota</taxon>
        <taxon>Agaricomycotina</taxon>
        <taxon>Agaricomycetes</taxon>
        <taxon>Agaricomycetidae</taxon>
        <taxon>Agaricales</taxon>
        <taxon>Tricholomatineae</taxon>
        <taxon>Lyophyllaceae</taxon>
        <taxon>Asterophora</taxon>
    </lineage>
</organism>